<evidence type="ECO:0000256" key="4">
    <source>
        <dbReference type="ARBA" id="ARBA00023136"/>
    </source>
</evidence>
<name>A0AAV2SWH9_MEGNR</name>
<keyword evidence="8" id="KW-1185">Reference proteome</keyword>
<feature type="transmembrane region" description="Helical" evidence="5">
    <location>
        <begin position="21"/>
        <end position="41"/>
    </location>
</feature>
<accession>A0AAV2SWH9</accession>
<dbReference type="InterPro" id="IPR020846">
    <property type="entry name" value="MFS_dom"/>
</dbReference>
<feature type="transmembrane region" description="Helical" evidence="5">
    <location>
        <begin position="47"/>
        <end position="71"/>
    </location>
</feature>
<evidence type="ECO:0000313" key="7">
    <source>
        <dbReference type="EMBL" id="CAL4250050.1"/>
    </source>
</evidence>
<comment type="caution">
    <text evidence="7">The sequence shown here is derived from an EMBL/GenBank/DDBJ whole genome shotgun (WGS) entry which is preliminary data.</text>
</comment>
<dbReference type="AlphaFoldDB" id="A0AAV2SWH9"/>
<dbReference type="Proteomes" id="UP001497623">
    <property type="component" value="Unassembled WGS sequence"/>
</dbReference>
<dbReference type="Pfam" id="PF07690">
    <property type="entry name" value="MFS_1"/>
    <property type="match status" value="1"/>
</dbReference>
<dbReference type="PROSITE" id="PS50850">
    <property type="entry name" value="MFS"/>
    <property type="match status" value="1"/>
</dbReference>
<protein>
    <recommendedName>
        <fullName evidence="6">Major facilitator superfamily (MFS) profile domain-containing protein</fullName>
    </recommendedName>
</protein>
<feature type="domain" description="Major facilitator superfamily (MFS) profile" evidence="6">
    <location>
        <begin position="1"/>
        <end position="136"/>
    </location>
</feature>
<dbReference type="GO" id="GO:0016020">
    <property type="term" value="C:membrane"/>
    <property type="evidence" value="ECO:0007669"/>
    <property type="project" value="UniProtKB-SubCell"/>
</dbReference>
<evidence type="ECO:0000256" key="1">
    <source>
        <dbReference type="ARBA" id="ARBA00004141"/>
    </source>
</evidence>
<dbReference type="GO" id="GO:0022857">
    <property type="term" value="F:transmembrane transporter activity"/>
    <property type="evidence" value="ECO:0007669"/>
    <property type="project" value="InterPro"/>
</dbReference>
<keyword evidence="4 5" id="KW-0472">Membrane</keyword>
<keyword evidence="3 5" id="KW-1133">Transmembrane helix</keyword>
<gene>
    <name evidence="7" type="ORF">MNOR_LOCUS41637</name>
</gene>
<dbReference type="SUPFAM" id="SSF103473">
    <property type="entry name" value="MFS general substrate transporter"/>
    <property type="match status" value="1"/>
</dbReference>
<dbReference type="InterPro" id="IPR011701">
    <property type="entry name" value="MFS"/>
</dbReference>
<reference evidence="7 8" key="1">
    <citation type="submission" date="2024-05" db="EMBL/GenBank/DDBJ databases">
        <authorList>
            <person name="Wallberg A."/>
        </authorList>
    </citation>
    <scope>NUCLEOTIDE SEQUENCE [LARGE SCALE GENOMIC DNA]</scope>
</reference>
<keyword evidence="2 5" id="KW-0812">Transmembrane</keyword>
<evidence type="ECO:0000256" key="3">
    <source>
        <dbReference type="ARBA" id="ARBA00022989"/>
    </source>
</evidence>
<sequence length="156" mass="16835">MFQEAPAYSISAPIISRFGRRAPVASGFLISGIALLSLPFIPPGISWLVMLLALVGKLCISASYQMAYVYVTELMPTVVRQQGVGYLGLGARIGSFISPFIIEALVTYVSWGPSVVFGVGSLLAGIITFTLHETKNLPLPDTIENLEEIMNSKKKL</sequence>
<organism evidence="7 8">
    <name type="scientific">Meganyctiphanes norvegica</name>
    <name type="common">Northern krill</name>
    <name type="synonym">Thysanopoda norvegica</name>
    <dbReference type="NCBI Taxonomy" id="48144"/>
    <lineage>
        <taxon>Eukaryota</taxon>
        <taxon>Metazoa</taxon>
        <taxon>Ecdysozoa</taxon>
        <taxon>Arthropoda</taxon>
        <taxon>Crustacea</taxon>
        <taxon>Multicrustacea</taxon>
        <taxon>Malacostraca</taxon>
        <taxon>Eumalacostraca</taxon>
        <taxon>Eucarida</taxon>
        <taxon>Euphausiacea</taxon>
        <taxon>Euphausiidae</taxon>
        <taxon>Meganyctiphanes</taxon>
    </lineage>
</organism>
<proteinExistence type="predicted"/>
<evidence type="ECO:0000313" key="8">
    <source>
        <dbReference type="Proteomes" id="UP001497623"/>
    </source>
</evidence>
<dbReference type="EMBL" id="CAXKWB010162124">
    <property type="protein sequence ID" value="CAL4250050.1"/>
    <property type="molecule type" value="Genomic_DNA"/>
</dbReference>
<evidence type="ECO:0000256" key="2">
    <source>
        <dbReference type="ARBA" id="ARBA00022692"/>
    </source>
</evidence>
<feature type="non-terminal residue" evidence="7">
    <location>
        <position position="156"/>
    </location>
</feature>
<evidence type="ECO:0000256" key="5">
    <source>
        <dbReference type="SAM" id="Phobius"/>
    </source>
</evidence>
<feature type="transmembrane region" description="Helical" evidence="5">
    <location>
        <begin position="108"/>
        <end position="131"/>
    </location>
</feature>
<comment type="subcellular location">
    <subcellularLocation>
        <location evidence="1">Membrane</location>
        <topology evidence="1">Multi-pass membrane protein</topology>
    </subcellularLocation>
</comment>
<dbReference type="PANTHER" id="PTHR24064">
    <property type="entry name" value="SOLUTE CARRIER FAMILY 22 MEMBER"/>
    <property type="match status" value="1"/>
</dbReference>
<evidence type="ECO:0000259" key="6">
    <source>
        <dbReference type="PROSITE" id="PS50850"/>
    </source>
</evidence>
<feature type="transmembrane region" description="Helical" evidence="5">
    <location>
        <begin position="83"/>
        <end position="102"/>
    </location>
</feature>
<dbReference type="InterPro" id="IPR036259">
    <property type="entry name" value="MFS_trans_sf"/>
</dbReference>
<dbReference type="Gene3D" id="1.20.1250.20">
    <property type="entry name" value="MFS general substrate transporter like domains"/>
    <property type="match status" value="1"/>
</dbReference>